<dbReference type="Proteomes" id="UP000593571">
    <property type="component" value="Unassembled WGS sequence"/>
</dbReference>
<gene>
    <name evidence="2" type="ORF">HJG63_010067</name>
</gene>
<feature type="compositionally biased region" description="Low complexity" evidence="1">
    <location>
        <begin position="21"/>
        <end position="41"/>
    </location>
</feature>
<feature type="region of interest" description="Disordered" evidence="1">
    <location>
        <begin position="1"/>
        <end position="145"/>
    </location>
</feature>
<keyword evidence="3" id="KW-1185">Reference proteome</keyword>
<accession>A0A7J8JG51</accession>
<proteinExistence type="predicted"/>
<protein>
    <submittedName>
        <fullName evidence="2">Uncharacterized protein</fullName>
    </submittedName>
</protein>
<evidence type="ECO:0000313" key="2">
    <source>
        <dbReference type="EMBL" id="KAF6495658.1"/>
    </source>
</evidence>
<sequence>MCRNQIQAHSREGRRQRVGCSQSHGLSQPSSSREHPPAAAGRCGGQGRAPCGGLGRAGRPQEPPRPPPPFQAPQGLAGSRESPPTQSLRELSHSSRPPEMARASLSSRNRLVYLQRQPAEPLGLQRGDIQAHRPFPPKCDMRPPSFPRLHVLLTVHSRFRS</sequence>
<name>A0A7J8JG51_ROUAE</name>
<comment type="caution">
    <text evidence="2">The sequence shown here is derived from an EMBL/GenBank/DDBJ whole genome shotgun (WGS) entry which is preliminary data.</text>
</comment>
<feature type="compositionally biased region" description="Gly residues" evidence="1">
    <location>
        <begin position="42"/>
        <end position="56"/>
    </location>
</feature>
<evidence type="ECO:0000313" key="3">
    <source>
        <dbReference type="Proteomes" id="UP000593571"/>
    </source>
</evidence>
<organism evidence="2 3">
    <name type="scientific">Rousettus aegyptiacus</name>
    <name type="common">Egyptian fruit bat</name>
    <name type="synonym">Pteropus aegyptiacus</name>
    <dbReference type="NCBI Taxonomy" id="9407"/>
    <lineage>
        <taxon>Eukaryota</taxon>
        <taxon>Metazoa</taxon>
        <taxon>Chordata</taxon>
        <taxon>Craniata</taxon>
        <taxon>Vertebrata</taxon>
        <taxon>Euteleostomi</taxon>
        <taxon>Mammalia</taxon>
        <taxon>Eutheria</taxon>
        <taxon>Laurasiatheria</taxon>
        <taxon>Chiroptera</taxon>
        <taxon>Yinpterochiroptera</taxon>
        <taxon>Pteropodoidea</taxon>
        <taxon>Pteropodidae</taxon>
        <taxon>Rousettinae</taxon>
        <taxon>Rousettus</taxon>
    </lineage>
</organism>
<dbReference type="AlphaFoldDB" id="A0A7J8JG51"/>
<reference evidence="2 3" key="1">
    <citation type="journal article" date="2020" name="Nature">
        <title>Six reference-quality genomes reveal evolution of bat adaptations.</title>
        <authorList>
            <person name="Jebb D."/>
            <person name="Huang Z."/>
            <person name="Pippel M."/>
            <person name="Hughes G.M."/>
            <person name="Lavrichenko K."/>
            <person name="Devanna P."/>
            <person name="Winkler S."/>
            <person name="Jermiin L.S."/>
            <person name="Skirmuntt E.C."/>
            <person name="Katzourakis A."/>
            <person name="Burkitt-Gray L."/>
            <person name="Ray D.A."/>
            <person name="Sullivan K.A.M."/>
            <person name="Roscito J.G."/>
            <person name="Kirilenko B.M."/>
            <person name="Davalos L.M."/>
            <person name="Corthals A.P."/>
            <person name="Power M.L."/>
            <person name="Jones G."/>
            <person name="Ransome R.D."/>
            <person name="Dechmann D.K.N."/>
            <person name="Locatelli A.G."/>
            <person name="Puechmaille S.J."/>
            <person name="Fedrigo O."/>
            <person name="Jarvis E.D."/>
            <person name="Hiller M."/>
            <person name="Vernes S.C."/>
            <person name="Myers E.W."/>
            <person name="Teeling E.C."/>
        </authorList>
    </citation>
    <scope>NUCLEOTIDE SEQUENCE [LARGE SCALE GENOMIC DNA]</scope>
    <source>
        <strain evidence="2">MRouAeg1</strain>
        <tissue evidence="2">Muscle</tissue>
    </source>
</reference>
<dbReference type="EMBL" id="JACASE010000002">
    <property type="protein sequence ID" value="KAF6495658.1"/>
    <property type="molecule type" value="Genomic_DNA"/>
</dbReference>
<feature type="compositionally biased region" description="Pro residues" evidence="1">
    <location>
        <begin position="61"/>
        <end position="71"/>
    </location>
</feature>
<evidence type="ECO:0000256" key="1">
    <source>
        <dbReference type="SAM" id="MobiDB-lite"/>
    </source>
</evidence>